<reference evidence="3" key="1">
    <citation type="submission" date="2017-07" db="EMBL/GenBank/DDBJ databases">
        <authorList>
            <person name="Sun Z.S."/>
            <person name="Albrecht U."/>
            <person name="Echele G."/>
            <person name="Lee C.C."/>
        </authorList>
    </citation>
    <scope>NUCLEOTIDE SEQUENCE [LARGE SCALE GENOMIC DNA]</scope>
</reference>
<dbReference type="RefSeq" id="YP_010062326.1">
    <property type="nucleotide sequence ID" value="NC_054793.1"/>
</dbReference>
<keyword evidence="1" id="KW-1133">Transmembrane helix</keyword>
<evidence type="ECO:0000313" key="3">
    <source>
        <dbReference type="Proteomes" id="UP000222598"/>
    </source>
</evidence>
<gene>
    <name evidence="2" type="primary">27</name>
    <name evidence="2" type="ORF">PBI_KIMONA_27</name>
</gene>
<accession>A0A249XTZ5</accession>
<keyword evidence="1" id="KW-0812">Transmembrane</keyword>
<name>A0A249XTZ5_9CAUD</name>
<dbReference type="Proteomes" id="UP000222598">
    <property type="component" value="Segment"/>
</dbReference>
<proteinExistence type="predicted"/>
<organism evidence="2 3">
    <name type="scientific">Mycobacterium phage Kimona</name>
    <dbReference type="NCBI Taxonomy" id="2024295"/>
    <lineage>
        <taxon>Viruses</taxon>
        <taxon>Duplodnaviria</taxon>
        <taxon>Heunggongvirae</taxon>
        <taxon>Uroviricota</taxon>
        <taxon>Caudoviricetes</taxon>
        <taxon>Kimonavirus</taxon>
        <taxon>Kimonavirus kimona</taxon>
    </lineage>
</organism>
<evidence type="ECO:0000256" key="1">
    <source>
        <dbReference type="SAM" id="Phobius"/>
    </source>
</evidence>
<keyword evidence="3" id="KW-1185">Reference proteome</keyword>
<feature type="transmembrane region" description="Helical" evidence="1">
    <location>
        <begin position="12"/>
        <end position="30"/>
    </location>
</feature>
<dbReference type="EMBL" id="MF472895">
    <property type="protein sequence ID" value="ASZ75463.1"/>
    <property type="molecule type" value="Genomic_DNA"/>
</dbReference>
<sequence>MSTLQADSWWDLAAYAIVGVPATLAAIAAWRGHRAVTNGHKTHVRDDIDALAKSVDDGFKQMREELHEVKKDIGGLREELRTERIERIEGDRLRLVGGR</sequence>
<keyword evidence="1" id="KW-0472">Membrane</keyword>
<protein>
    <submittedName>
        <fullName evidence="2">Minor tail protein</fullName>
    </submittedName>
</protein>
<dbReference type="GeneID" id="64871991"/>
<evidence type="ECO:0000313" key="2">
    <source>
        <dbReference type="EMBL" id="ASZ75463.1"/>
    </source>
</evidence>
<dbReference type="KEGG" id="vg:64871991"/>